<dbReference type="AlphaFoldDB" id="A0A183ARJ9"/>
<dbReference type="OrthoDB" id="5779068at2759"/>
<dbReference type="EMBL" id="UZAN01047642">
    <property type="protein sequence ID" value="VDP85627.1"/>
    <property type="molecule type" value="Genomic_DNA"/>
</dbReference>
<proteinExistence type="predicted"/>
<sequence>MFPLRKRLEDELGQQLRDYRHFIEEEVLTIYGRMDEASEIFDHLLLGTTFNASNRDELERRSVTHILNVTREGDNFFPGDKFEYKNIRVFDDEQSSLLPYFEDIHRFINEANTVFRWSSWLAKGLERDAPRRSFVLHNADPEKCEILFSDQEERIIALLGKVIAYAMKEQNWNLDTALAYVKCRRPCVQPNSGFMRELRTYQGILEASCLNNQLPSRDSESAALNCELGKTVASVSNQYVFGIL</sequence>
<dbReference type="InterPro" id="IPR043587">
    <property type="entry name" value="Phosphatase_SSH-like"/>
</dbReference>
<dbReference type="GO" id="GO:0016791">
    <property type="term" value="F:phosphatase activity"/>
    <property type="evidence" value="ECO:0007669"/>
    <property type="project" value="InterPro"/>
</dbReference>
<dbReference type="PROSITE" id="PS50054">
    <property type="entry name" value="TYR_PHOSPHATASE_DUAL"/>
    <property type="match status" value="1"/>
</dbReference>
<dbReference type="InterPro" id="IPR020422">
    <property type="entry name" value="TYR_PHOSPHATASE_DUAL_dom"/>
</dbReference>
<dbReference type="Proteomes" id="UP000272942">
    <property type="component" value="Unassembled WGS sequence"/>
</dbReference>
<evidence type="ECO:0000313" key="4">
    <source>
        <dbReference type="WBParaSite" id="ECPE_0000961401-mRNA-1"/>
    </source>
</evidence>
<feature type="domain" description="Tyrosine-protein phosphatase" evidence="1">
    <location>
        <begin position="36"/>
        <end position="207"/>
    </location>
</feature>
<name>A0A183ARJ9_9TREM</name>
<dbReference type="InterPro" id="IPR029021">
    <property type="entry name" value="Prot-tyrosine_phosphatase-like"/>
</dbReference>
<dbReference type="GO" id="GO:0030837">
    <property type="term" value="P:negative regulation of actin filament polymerization"/>
    <property type="evidence" value="ECO:0007669"/>
    <property type="project" value="InterPro"/>
</dbReference>
<dbReference type="SMART" id="SM00195">
    <property type="entry name" value="DSPc"/>
    <property type="match status" value="1"/>
</dbReference>
<reference evidence="2 3" key="2">
    <citation type="submission" date="2018-11" db="EMBL/GenBank/DDBJ databases">
        <authorList>
            <consortium name="Pathogen Informatics"/>
        </authorList>
    </citation>
    <scope>NUCLEOTIDE SEQUENCE [LARGE SCALE GENOMIC DNA]</scope>
    <source>
        <strain evidence="2 3">Egypt</strain>
    </source>
</reference>
<dbReference type="Pfam" id="PF00782">
    <property type="entry name" value="DSPc"/>
    <property type="match status" value="1"/>
</dbReference>
<dbReference type="SUPFAM" id="SSF52799">
    <property type="entry name" value="(Phosphotyrosine protein) phosphatases II"/>
    <property type="match status" value="1"/>
</dbReference>
<organism evidence="4">
    <name type="scientific">Echinostoma caproni</name>
    <dbReference type="NCBI Taxonomy" id="27848"/>
    <lineage>
        <taxon>Eukaryota</taxon>
        <taxon>Metazoa</taxon>
        <taxon>Spiralia</taxon>
        <taxon>Lophotrochozoa</taxon>
        <taxon>Platyhelminthes</taxon>
        <taxon>Trematoda</taxon>
        <taxon>Digenea</taxon>
        <taxon>Plagiorchiida</taxon>
        <taxon>Echinostomata</taxon>
        <taxon>Echinostomatoidea</taxon>
        <taxon>Echinostomatidae</taxon>
        <taxon>Echinostoma</taxon>
    </lineage>
</organism>
<dbReference type="PANTHER" id="PTHR45864:SF2">
    <property type="entry name" value="PROTEIN PHOSPHATASE SLINGSHOT"/>
    <property type="match status" value="1"/>
</dbReference>
<dbReference type="Gene3D" id="3.90.190.10">
    <property type="entry name" value="Protein tyrosine phosphatase superfamily"/>
    <property type="match status" value="2"/>
</dbReference>
<dbReference type="PANTHER" id="PTHR45864">
    <property type="entry name" value="SLINGSHOT PROTEIN PHOSPHATASE HOMOLOG"/>
    <property type="match status" value="1"/>
</dbReference>
<reference evidence="4" key="1">
    <citation type="submission" date="2016-06" db="UniProtKB">
        <authorList>
            <consortium name="WormBaseParasite"/>
        </authorList>
    </citation>
    <scope>IDENTIFICATION</scope>
</reference>
<evidence type="ECO:0000259" key="1">
    <source>
        <dbReference type="PROSITE" id="PS50054"/>
    </source>
</evidence>
<dbReference type="InterPro" id="IPR000340">
    <property type="entry name" value="Dual-sp_phosphatase_cat-dom"/>
</dbReference>
<evidence type="ECO:0000313" key="2">
    <source>
        <dbReference type="EMBL" id="VDP85627.1"/>
    </source>
</evidence>
<keyword evidence="3" id="KW-1185">Reference proteome</keyword>
<protein>
    <submittedName>
        <fullName evidence="4">Tyrosine-protein phosphatase domain-containing protein</fullName>
    </submittedName>
</protein>
<evidence type="ECO:0000313" key="3">
    <source>
        <dbReference type="Proteomes" id="UP000272942"/>
    </source>
</evidence>
<gene>
    <name evidence="2" type="ORF">ECPE_LOCUS9584</name>
</gene>
<dbReference type="WBParaSite" id="ECPE_0000961401-mRNA-1">
    <property type="protein sequence ID" value="ECPE_0000961401-mRNA-1"/>
    <property type="gene ID" value="ECPE_0000961401"/>
</dbReference>
<dbReference type="GO" id="GO:0003779">
    <property type="term" value="F:actin binding"/>
    <property type="evidence" value="ECO:0007669"/>
    <property type="project" value="InterPro"/>
</dbReference>
<accession>A0A183ARJ9</accession>